<evidence type="ECO:0000313" key="2">
    <source>
        <dbReference type="EMBL" id="QDT74038.1"/>
    </source>
</evidence>
<accession>A0A517U081</accession>
<dbReference type="OrthoDB" id="9929158at2"/>
<dbReference type="RefSeq" id="WP_145433835.1">
    <property type="nucleotide sequence ID" value="NZ_CP036339.1"/>
</dbReference>
<evidence type="ECO:0000313" key="3">
    <source>
        <dbReference type="Proteomes" id="UP000317909"/>
    </source>
</evidence>
<dbReference type="EMBL" id="CP036339">
    <property type="protein sequence ID" value="QDT74038.1"/>
    <property type="molecule type" value="Genomic_DNA"/>
</dbReference>
<feature type="compositionally biased region" description="Polar residues" evidence="1">
    <location>
        <begin position="1"/>
        <end position="11"/>
    </location>
</feature>
<name>A0A517U081_9BACT</name>
<keyword evidence="3" id="KW-1185">Reference proteome</keyword>
<dbReference type="AlphaFoldDB" id="A0A517U081"/>
<sequence>MVSTQQLNTESKLARMAARKQAEESATRGETPTVATAAPIRPAARRTPAESFIEPSDLATVPGLSQATEKADADYRKRFAAWNAERERLATMRDVADIEAITYADIQDQKAAAIQTELSLAQAAAELWRLFTERLTARAPELSAYVAAKEKALAEVVEDVTAKLHAAGVSVETQRGYPHAMDAAEIQFAHTIRLAKEWQTANSELADANTQMLANQDAIGAGRMQIESATVALRQKVERLIA</sequence>
<protein>
    <submittedName>
        <fullName evidence="2">Uncharacterized protein</fullName>
    </submittedName>
</protein>
<dbReference type="Proteomes" id="UP000317909">
    <property type="component" value="Chromosome"/>
</dbReference>
<dbReference type="KEGG" id="llh:I41_32320"/>
<feature type="compositionally biased region" description="Low complexity" evidence="1">
    <location>
        <begin position="31"/>
        <end position="46"/>
    </location>
</feature>
<evidence type="ECO:0000256" key="1">
    <source>
        <dbReference type="SAM" id="MobiDB-lite"/>
    </source>
</evidence>
<feature type="region of interest" description="Disordered" evidence="1">
    <location>
        <begin position="1"/>
        <end position="48"/>
    </location>
</feature>
<proteinExistence type="predicted"/>
<organism evidence="2 3">
    <name type="scientific">Lacipirellula limnantheis</name>
    <dbReference type="NCBI Taxonomy" id="2528024"/>
    <lineage>
        <taxon>Bacteria</taxon>
        <taxon>Pseudomonadati</taxon>
        <taxon>Planctomycetota</taxon>
        <taxon>Planctomycetia</taxon>
        <taxon>Pirellulales</taxon>
        <taxon>Lacipirellulaceae</taxon>
        <taxon>Lacipirellula</taxon>
    </lineage>
</organism>
<gene>
    <name evidence="2" type="ORF">I41_32320</name>
</gene>
<reference evidence="2 3" key="1">
    <citation type="submission" date="2019-02" db="EMBL/GenBank/DDBJ databases">
        <title>Deep-cultivation of Planctomycetes and their phenomic and genomic characterization uncovers novel biology.</title>
        <authorList>
            <person name="Wiegand S."/>
            <person name="Jogler M."/>
            <person name="Boedeker C."/>
            <person name="Pinto D."/>
            <person name="Vollmers J."/>
            <person name="Rivas-Marin E."/>
            <person name="Kohn T."/>
            <person name="Peeters S.H."/>
            <person name="Heuer A."/>
            <person name="Rast P."/>
            <person name="Oberbeckmann S."/>
            <person name="Bunk B."/>
            <person name="Jeske O."/>
            <person name="Meyerdierks A."/>
            <person name="Storesund J.E."/>
            <person name="Kallscheuer N."/>
            <person name="Luecker S."/>
            <person name="Lage O.M."/>
            <person name="Pohl T."/>
            <person name="Merkel B.J."/>
            <person name="Hornburger P."/>
            <person name="Mueller R.-W."/>
            <person name="Bruemmer F."/>
            <person name="Labrenz M."/>
            <person name="Spormann A.M."/>
            <person name="Op den Camp H."/>
            <person name="Overmann J."/>
            <person name="Amann R."/>
            <person name="Jetten M.S.M."/>
            <person name="Mascher T."/>
            <person name="Medema M.H."/>
            <person name="Devos D.P."/>
            <person name="Kaster A.-K."/>
            <person name="Ovreas L."/>
            <person name="Rohde M."/>
            <person name="Galperin M.Y."/>
            <person name="Jogler C."/>
        </authorList>
    </citation>
    <scope>NUCLEOTIDE SEQUENCE [LARGE SCALE GENOMIC DNA]</scope>
    <source>
        <strain evidence="2 3">I41</strain>
    </source>
</reference>